<dbReference type="PANTHER" id="PTHR43649">
    <property type="entry name" value="ARABINOSE-BINDING PROTEIN-RELATED"/>
    <property type="match status" value="1"/>
</dbReference>
<protein>
    <recommendedName>
        <fullName evidence="4">Aldouronate transport system substrate-binding protein</fullName>
    </recommendedName>
</protein>
<feature type="chain" id="PRO_5039648917" description="Aldouronate transport system substrate-binding protein" evidence="1">
    <location>
        <begin position="23"/>
        <end position="534"/>
    </location>
</feature>
<dbReference type="Pfam" id="PF13416">
    <property type="entry name" value="SBP_bac_8"/>
    <property type="match status" value="1"/>
</dbReference>
<dbReference type="InterPro" id="IPR006059">
    <property type="entry name" value="SBP"/>
</dbReference>
<evidence type="ECO:0000313" key="3">
    <source>
        <dbReference type="Proteomes" id="UP000225889"/>
    </source>
</evidence>
<evidence type="ECO:0000256" key="1">
    <source>
        <dbReference type="SAM" id="SignalP"/>
    </source>
</evidence>
<reference evidence="2 3" key="1">
    <citation type="submission" date="2017-10" db="EMBL/GenBank/DDBJ databases">
        <title>Resolving the taxonomy of Roseburia spp., Eubacterium rectale and Agathobacter spp. through phylogenomic analysis.</title>
        <authorList>
            <person name="Sheridan P.O."/>
            <person name="Walker A.W."/>
            <person name="Duncan S.H."/>
            <person name="Scott K.P."/>
            <person name="Toole P.W.O."/>
            <person name="Luis P."/>
            <person name="Flint H.J."/>
        </authorList>
    </citation>
    <scope>NUCLEOTIDE SEQUENCE [LARGE SCALE GENOMIC DNA]</scope>
    <source>
        <strain evidence="2 3">JK626</strain>
    </source>
</reference>
<dbReference type="PROSITE" id="PS51257">
    <property type="entry name" value="PROKAR_LIPOPROTEIN"/>
    <property type="match status" value="1"/>
</dbReference>
<comment type="caution">
    <text evidence="2">The sequence shown here is derived from an EMBL/GenBank/DDBJ whole genome shotgun (WGS) entry which is preliminary data.</text>
</comment>
<organism evidence="2 3">
    <name type="scientific">Pseudobutyrivibrio ruminis</name>
    <dbReference type="NCBI Taxonomy" id="46206"/>
    <lineage>
        <taxon>Bacteria</taxon>
        <taxon>Bacillati</taxon>
        <taxon>Bacillota</taxon>
        <taxon>Clostridia</taxon>
        <taxon>Lachnospirales</taxon>
        <taxon>Lachnospiraceae</taxon>
        <taxon>Pseudobutyrivibrio</taxon>
    </lineage>
</organism>
<dbReference type="PANTHER" id="PTHR43649:SF12">
    <property type="entry name" value="DIACETYLCHITOBIOSE BINDING PROTEIN DASA"/>
    <property type="match status" value="1"/>
</dbReference>
<keyword evidence="1" id="KW-0732">Signal</keyword>
<dbReference type="Proteomes" id="UP000225889">
    <property type="component" value="Unassembled WGS sequence"/>
</dbReference>
<proteinExistence type="predicted"/>
<dbReference type="Gene3D" id="3.40.190.10">
    <property type="entry name" value="Periplasmic binding protein-like II"/>
    <property type="match status" value="2"/>
</dbReference>
<dbReference type="InterPro" id="IPR050490">
    <property type="entry name" value="Bact_solute-bd_prot1"/>
</dbReference>
<dbReference type="SUPFAM" id="SSF53850">
    <property type="entry name" value="Periplasmic binding protein-like II"/>
    <property type="match status" value="1"/>
</dbReference>
<evidence type="ECO:0000313" key="2">
    <source>
        <dbReference type="EMBL" id="PHU34032.1"/>
    </source>
</evidence>
<accession>A0A2G3DSM4</accession>
<sequence length="534" mass="59799">MKKRFIALAATAAMVMSTFVGCGGGTASASNEGGGDYKTTYGDKQFDDVTITVELFDRSNAPEGSTITDNKWTNYVNQEMNKVGINVEFVTVPRSDEVTKMQTMVGSQTAPDITITYTYPYAEDYFNLGGTWDLSEFIDGEDQARNLKAYIGEDCLDIGRNGDGQLYGIVARRATTAKTNFFIRKDWLDALGMEVPTTPEELHEVLTAFAKENPDGRKDVVAAHLVQMWNMRAAFSTKTQDENQWQVAASEDCIMDYYDQDGMREFYKYMNTLYNEGLLHKEYYTMATDEDMFKSLFCSGAIGFCEYNVNGNVDVLRGGLLQTLKENDPNADIVSIEPFKNVNTGQQNSAAYATGGLIAFCPKTASAEKVEACMTYLDWMCSKDGGYVLYHGFEGEHYDLVDGVPVVKDSDYNAKDKDWIRTDLFLTGNQGYFDTVDAFNACTSKECPGYEDYVINNYENALKGNVLPDSYYTAPSTSEYITDLKIVQDEYQVKCITASPSEFDKTFDEYMSKLEDAGIKTVVDERMEYFGVTN</sequence>
<evidence type="ECO:0008006" key="4">
    <source>
        <dbReference type="Google" id="ProtNLM"/>
    </source>
</evidence>
<dbReference type="AlphaFoldDB" id="A0A2G3DSM4"/>
<reference evidence="2 3" key="2">
    <citation type="submission" date="2017-10" db="EMBL/GenBank/DDBJ databases">
        <authorList>
            <person name="Banno H."/>
            <person name="Chua N.-H."/>
        </authorList>
    </citation>
    <scope>NUCLEOTIDE SEQUENCE [LARGE SCALE GENOMIC DNA]</scope>
    <source>
        <strain evidence="2 3">JK626</strain>
    </source>
</reference>
<name>A0A2G3DSM4_9FIRM</name>
<gene>
    <name evidence="2" type="ORF">CSX01_12150</name>
</gene>
<feature type="signal peptide" evidence="1">
    <location>
        <begin position="1"/>
        <end position="22"/>
    </location>
</feature>
<dbReference type="EMBL" id="PDYF01000042">
    <property type="protein sequence ID" value="PHU34032.1"/>
    <property type="molecule type" value="Genomic_DNA"/>
</dbReference>
<dbReference type="RefSeq" id="WP_099392593.1">
    <property type="nucleotide sequence ID" value="NZ_PDYF01000042.1"/>
</dbReference>